<dbReference type="InterPro" id="IPR052719">
    <property type="entry name" value="CvpA-like"/>
</dbReference>
<dbReference type="Pfam" id="PF02674">
    <property type="entry name" value="Colicin_V"/>
    <property type="match status" value="1"/>
</dbReference>
<dbReference type="AlphaFoldDB" id="A0A839UKD7"/>
<evidence type="ECO:0000256" key="5">
    <source>
        <dbReference type="SAM" id="Phobius"/>
    </source>
</evidence>
<dbReference type="GO" id="GO:0009403">
    <property type="term" value="P:toxin biosynthetic process"/>
    <property type="evidence" value="ECO:0007669"/>
    <property type="project" value="InterPro"/>
</dbReference>
<dbReference type="RefSeq" id="WP_183909515.1">
    <property type="nucleotide sequence ID" value="NZ_JACHXZ010000002.1"/>
</dbReference>
<keyword evidence="7" id="KW-1185">Reference proteome</keyword>
<evidence type="ECO:0000313" key="7">
    <source>
        <dbReference type="Proteomes" id="UP000559987"/>
    </source>
</evidence>
<keyword evidence="3 5" id="KW-1133">Transmembrane helix</keyword>
<organism evidence="6 7">
    <name type="scientific">Simiduia aestuariiviva</name>
    <dbReference type="NCBI Taxonomy" id="1510459"/>
    <lineage>
        <taxon>Bacteria</taxon>
        <taxon>Pseudomonadati</taxon>
        <taxon>Pseudomonadota</taxon>
        <taxon>Gammaproteobacteria</taxon>
        <taxon>Cellvibrionales</taxon>
        <taxon>Cellvibrionaceae</taxon>
        <taxon>Simiduia</taxon>
    </lineage>
</organism>
<dbReference type="InterPro" id="IPR003825">
    <property type="entry name" value="Colicin-V_CvpA"/>
</dbReference>
<evidence type="ECO:0000256" key="3">
    <source>
        <dbReference type="ARBA" id="ARBA00022989"/>
    </source>
</evidence>
<evidence type="ECO:0000256" key="4">
    <source>
        <dbReference type="ARBA" id="ARBA00023136"/>
    </source>
</evidence>
<accession>A0A839UKD7</accession>
<dbReference type="EMBL" id="JACHXZ010000002">
    <property type="protein sequence ID" value="MBB3168093.1"/>
    <property type="molecule type" value="Genomic_DNA"/>
</dbReference>
<protein>
    <submittedName>
        <fullName evidence="6">Membrane protein required for colicin V production</fullName>
    </submittedName>
</protein>
<dbReference type="GO" id="GO:0016020">
    <property type="term" value="C:membrane"/>
    <property type="evidence" value="ECO:0007669"/>
    <property type="project" value="UniProtKB-SubCell"/>
</dbReference>
<dbReference type="PANTHER" id="PTHR36926:SF1">
    <property type="entry name" value="COLICIN V PRODUCTION PROTEIN"/>
    <property type="match status" value="1"/>
</dbReference>
<name>A0A839UKD7_9GAMM</name>
<comment type="caution">
    <text evidence="6">The sequence shown here is derived from an EMBL/GenBank/DDBJ whole genome shotgun (WGS) entry which is preliminary data.</text>
</comment>
<evidence type="ECO:0000256" key="1">
    <source>
        <dbReference type="ARBA" id="ARBA00004141"/>
    </source>
</evidence>
<keyword evidence="4 5" id="KW-0472">Membrane</keyword>
<feature type="transmembrane region" description="Helical" evidence="5">
    <location>
        <begin position="6"/>
        <end position="21"/>
    </location>
</feature>
<feature type="transmembrane region" description="Helical" evidence="5">
    <location>
        <begin position="28"/>
        <end position="44"/>
    </location>
</feature>
<gene>
    <name evidence="6" type="ORF">FHS30_001277</name>
</gene>
<feature type="transmembrane region" description="Helical" evidence="5">
    <location>
        <begin position="100"/>
        <end position="121"/>
    </location>
</feature>
<feature type="transmembrane region" description="Helical" evidence="5">
    <location>
        <begin position="64"/>
        <end position="85"/>
    </location>
</feature>
<comment type="subcellular location">
    <subcellularLocation>
        <location evidence="1">Membrane</location>
        <topology evidence="1">Multi-pass membrane protein</topology>
    </subcellularLocation>
</comment>
<dbReference type="Proteomes" id="UP000559987">
    <property type="component" value="Unassembled WGS sequence"/>
</dbReference>
<evidence type="ECO:0000256" key="2">
    <source>
        <dbReference type="ARBA" id="ARBA00022692"/>
    </source>
</evidence>
<reference evidence="6 7" key="1">
    <citation type="submission" date="2020-08" db="EMBL/GenBank/DDBJ databases">
        <title>Genomic Encyclopedia of Type Strains, Phase III (KMG-III): the genomes of soil and plant-associated and newly described type strains.</title>
        <authorList>
            <person name="Whitman W."/>
        </authorList>
    </citation>
    <scope>NUCLEOTIDE SEQUENCE [LARGE SCALE GENOMIC DNA]</scope>
    <source>
        <strain evidence="6 7">CECT 8571</strain>
    </source>
</reference>
<proteinExistence type="predicted"/>
<dbReference type="PANTHER" id="PTHR36926">
    <property type="entry name" value="COLICIN V PRODUCTION PROTEIN"/>
    <property type="match status" value="1"/>
</dbReference>
<evidence type="ECO:0000313" key="6">
    <source>
        <dbReference type="EMBL" id="MBB3168093.1"/>
    </source>
</evidence>
<sequence>MNWADWMILVILLVSSVISIYRGFVKEALSLVVWVLAISIALWFDDRLAPLLEGVSETPSVVHSLAFALLFLGTLVVGAMVNYLISQLVKMTGLTGTDRLFGMFFGLARGLVVVMALLMWLPHFLPIDQDPWWQESRLIPTFLSFEGWAKQLASDAGDLLSRLFSGYGQLQG</sequence>
<keyword evidence="2 5" id="KW-0812">Transmembrane</keyword>